<dbReference type="EMBL" id="CABVJE010000033">
    <property type="protein sequence ID" value="VVQ24029.1"/>
    <property type="molecule type" value="Genomic_DNA"/>
</dbReference>
<feature type="domain" description="HTH araC/xylS-type" evidence="5">
    <location>
        <begin position="123"/>
        <end position="220"/>
    </location>
</feature>
<dbReference type="RefSeq" id="WP_150674260.1">
    <property type="nucleotide sequence ID" value="NZ_CABVJE010000033.1"/>
</dbReference>
<evidence type="ECO:0000259" key="5">
    <source>
        <dbReference type="PROSITE" id="PS01124"/>
    </source>
</evidence>
<dbReference type="GO" id="GO:0003700">
    <property type="term" value="F:DNA-binding transcription factor activity"/>
    <property type="evidence" value="ECO:0007669"/>
    <property type="project" value="InterPro"/>
</dbReference>
<organism evidence="6 7">
    <name type="scientific">Pseudomonas fluorescens</name>
    <dbReference type="NCBI Taxonomy" id="294"/>
    <lineage>
        <taxon>Bacteria</taxon>
        <taxon>Pseudomonadati</taxon>
        <taxon>Pseudomonadota</taxon>
        <taxon>Gammaproteobacteria</taxon>
        <taxon>Pseudomonadales</taxon>
        <taxon>Pseudomonadaceae</taxon>
        <taxon>Pseudomonas</taxon>
    </lineage>
</organism>
<keyword evidence="1" id="KW-0805">Transcription regulation</keyword>
<dbReference type="Pfam" id="PF12833">
    <property type="entry name" value="HTH_18"/>
    <property type="match status" value="1"/>
</dbReference>
<evidence type="ECO:0000256" key="1">
    <source>
        <dbReference type="ARBA" id="ARBA00023015"/>
    </source>
</evidence>
<gene>
    <name evidence="6" type="primary">rhaS_14</name>
    <name evidence="6" type="ORF">PS938_05518</name>
</gene>
<dbReference type="OrthoDB" id="5295226at2"/>
<comment type="function">
    <text evidence="4">Regulatory protein of the TOL plasmid xyl operons. XylS activates the xylXYZLTEGFJQKIH operon required for the degradation of toluene, m-xylene and p-xylene.</text>
</comment>
<accession>A0A5E7VMS5</accession>
<protein>
    <submittedName>
        <fullName evidence="6">HTH-type transcriptional activator RhaS</fullName>
    </submittedName>
</protein>
<proteinExistence type="predicted"/>
<dbReference type="SUPFAM" id="SSF46689">
    <property type="entry name" value="Homeodomain-like"/>
    <property type="match status" value="1"/>
</dbReference>
<evidence type="ECO:0000256" key="3">
    <source>
        <dbReference type="ARBA" id="ARBA00023163"/>
    </source>
</evidence>
<dbReference type="InterPro" id="IPR009057">
    <property type="entry name" value="Homeodomain-like_sf"/>
</dbReference>
<dbReference type="Gene3D" id="1.10.10.60">
    <property type="entry name" value="Homeodomain-like"/>
    <property type="match status" value="1"/>
</dbReference>
<evidence type="ECO:0000256" key="2">
    <source>
        <dbReference type="ARBA" id="ARBA00023125"/>
    </source>
</evidence>
<evidence type="ECO:0000256" key="4">
    <source>
        <dbReference type="ARBA" id="ARBA00037345"/>
    </source>
</evidence>
<dbReference type="InterPro" id="IPR018060">
    <property type="entry name" value="HTH_AraC"/>
</dbReference>
<evidence type="ECO:0000313" key="6">
    <source>
        <dbReference type="EMBL" id="VVQ24029.1"/>
    </source>
</evidence>
<dbReference type="AlphaFoldDB" id="A0A5E7VMS5"/>
<keyword evidence="3" id="KW-0804">Transcription</keyword>
<name>A0A5E7VMS5_PSEFL</name>
<dbReference type="PROSITE" id="PS01124">
    <property type="entry name" value="HTH_ARAC_FAMILY_2"/>
    <property type="match status" value="1"/>
</dbReference>
<evidence type="ECO:0000313" key="7">
    <source>
        <dbReference type="Proteomes" id="UP000327191"/>
    </source>
</evidence>
<keyword evidence="2" id="KW-0238">DNA-binding</keyword>
<dbReference type="GO" id="GO:0043565">
    <property type="term" value="F:sequence-specific DNA binding"/>
    <property type="evidence" value="ECO:0007669"/>
    <property type="project" value="InterPro"/>
</dbReference>
<reference evidence="6 7" key="1">
    <citation type="submission" date="2019-09" db="EMBL/GenBank/DDBJ databases">
        <authorList>
            <person name="Chandra G."/>
            <person name="Truman W A."/>
        </authorList>
    </citation>
    <scope>NUCLEOTIDE SEQUENCE [LARGE SCALE GENOMIC DNA]</scope>
    <source>
        <strain evidence="6">PS938</strain>
    </source>
</reference>
<dbReference type="InterPro" id="IPR050204">
    <property type="entry name" value="AraC_XylS_family_regulators"/>
</dbReference>
<dbReference type="SMART" id="SM00342">
    <property type="entry name" value="HTH_ARAC"/>
    <property type="match status" value="1"/>
</dbReference>
<dbReference type="PANTHER" id="PTHR46796">
    <property type="entry name" value="HTH-TYPE TRANSCRIPTIONAL ACTIVATOR RHAS-RELATED"/>
    <property type="match status" value="1"/>
</dbReference>
<sequence>MTQGNEWTGQLWLGRDYALIHGRSGRTAPHSHYAHQLIFAPDRPVTVELDGTPVTAARLLIPSHVRHAIVEAPDPLFTLYAEPLVFDAPTFGQAMSDAELSLQGLDQAVRNCSRRVLTDPRIDRAIATIDASLANKVAAHAVADTAHLSMSQLQRLFVSQVGLPVRRLVLWRRLRLAMELILAGEAVTLAAHAAGFADSAHFSRSLKKLFGVTARQALRHLDLLVLD</sequence>
<dbReference type="Proteomes" id="UP000327191">
    <property type="component" value="Unassembled WGS sequence"/>
</dbReference>